<dbReference type="EMBL" id="CACVKT020001498">
    <property type="protein sequence ID" value="CAC5368845.1"/>
    <property type="molecule type" value="Genomic_DNA"/>
</dbReference>
<dbReference type="Proteomes" id="UP000507470">
    <property type="component" value="Unassembled WGS sequence"/>
</dbReference>
<reference evidence="1 2" key="1">
    <citation type="submission" date="2020-06" db="EMBL/GenBank/DDBJ databases">
        <authorList>
            <person name="Li R."/>
            <person name="Bekaert M."/>
        </authorList>
    </citation>
    <scope>NUCLEOTIDE SEQUENCE [LARGE SCALE GENOMIC DNA]</scope>
    <source>
        <strain evidence="2">wild</strain>
    </source>
</reference>
<evidence type="ECO:0000313" key="1">
    <source>
        <dbReference type="EMBL" id="CAC5368845.1"/>
    </source>
</evidence>
<dbReference type="AlphaFoldDB" id="A0A6J8AJ16"/>
<dbReference type="PANTHER" id="PTHR33480">
    <property type="entry name" value="SET DOMAIN-CONTAINING PROTEIN-RELATED"/>
    <property type="match status" value="1"/>
</dbReference>
<proteinExistence type="predicted"/>
<accession>A0A6J8AJ16</accession>
<keyword evidence="2" id="KW-1185">Reference proteome</keyword>
<protein>
    <submittedName>
        <fullName evidence="1">Uncharacterized protein</fullName>
    </submittedName>
</protein>
<evidence type="ECO:0000313" key="2">
    <source>
        <dbReference type="Proteomes" id="UP000507470"/>
    </source>
</evidence>
<gene>
    <name evidence="1" type="ORF">MCOR_8278</name>
</gene>
<dbReference type="OrthoDB" id="6159238at2759"/>
<sequence>MLLSTVKNLAGYDPTEKIYTIPTLPVKIGYCLRRCVELNKTAGISANDKSLITKNFISLYDADWNSQISSVARQTSQKNRCNVQKLLPLCSDVQELFRFVKEEGERVRKENSYVDLLRFTLCEVSLFNRKRGGEIQRLTVAGYLKWKTSNALDKNILSTLSYFEIQLCKSHTRIEIGGKFGRTVPIILTKSMIEKLDTLLKFL</sequence>
<name>A0A6J8AJ16_MYTCO</name>
<organism evidence="1 2">
    <name type="scientific">Mytilus coruscus</name>
    <name type="common">Sea mussel</name>
    <dbReference type="NCBI Taxonomy" id="42192"/>
    <lineage>
        <taxon>Eukaryota</taxon>
        <taxon>Metazoa</taxon>
        <taxon>Spiralia</taxon>
        <taxon>Lophotrochozoa</taxon>
        <taxon>Mollusca</taxon>
        <taxon>Bivalvia</taxon>
        <taxon>Autobranchia</taxon>
        <taxon>Pteriomorphia</taxon>
        <taxon>Mytilida</taxon>
        <taxon>Mytiloidea</taxon>
        <taxon>Mytilidae</taxon>
        <taxon>Mytilinae</taxon>
        <taxon>Mytilus</taxon>
    </lineage>
</organism>